<dbReference type="GO" id="GO:0051301">
    <property type="term" value="P:cell division"/>
    <property type="evidence" value="ECO:0007669"/>
    <property type="project" value="UniProtKB-KW"/>
</dbReference>
<dbReference type="PANTHER" id="PTHR19918">
    <property type="entry name" value="CELL DIVISION CYCLE 20 CDC20 FIZZY -RELATED"/>
    <property type="match status" value="1"/>
</dbReference>
<keyword evidence="2" id="KW-0132">Cell division</keyword>
<name>A0AAD8L7K7_TARER</name>
<keyword evidence="5" id="KW-0131">Cell cycle</keyword>
<evidence type="ECO:0000256" key="4">
    <source>
        <dbReference type="ARBA" id="ARBA00022776"/>
    </source>
</evidence>
<evidence type="ECO:0000313" key="7">
    <source>
        <dbReference type="Proteomes" id="UP001229421"/>
    </source>
</evidence>
<evidence type="ECO:0000256" key="3">
    <source>
        <dbReference type="ARBA" id="ARBA00022737"/>
    </source>
</evidence>
<dbReference type="GO" id="GO:0005680">
    <property type="term" value="C:anaphase-promoting complex"/>
    <property type="evidence" value="ECO:0007669"/>
    <property type="project" value="TreeGrafter"/>
</dbReference>
<protein>
    <submittedName>
        <fullName evidence="6">Uncharacterized protein</fullName>
    </submittedName>
</protein>
<accession>A0AAD8L7K7</accession>
<dbReference type="EMBL" id="JAUHHV010000001">
    <property type="protein sequence ID" value="KAK1434543.1"/>
    <property type="molecule type" value="Genomic_DNA"/>
</dbReference>
<proteinExistence type="predicted"/>
<organism evidence="6 7">
    <name type="scientific">Tagetes erecta</name>
    <name type="common">African marigold</name>
    <dbReference type="NCBI Taxonomy" id="13708"/>
    <lineage>
        <taxon>Eukaryota</taxon>
        <taxon>Viridiplantae</taxon>
        <taxon>Streptophyta</taxon>
        <taxon>Embryophyta</taxon>
        <taxon>Tracheophyta</taxon>
        <taxon>Spermatophyta</taxon>
        <taxon>Magnoliopsida</taxon>
        <taxon>eudicotyledons</taxon>
        <taxon>Gunneridae</taxon>
        <taxon>Pentapetalae</taxon>
        <taxon>asterids</taxon>
        <taxon>campanulids</taxon>
        <taxon>Asterales</taxon>
        <taxon>Asteraceae</taxon>
        <taxon>Asteroideae</taxon>
        <taxon>Heliantheae alliance</taxon>
        <taxon>Tageteae</taxon>
        <taxon>Tagetes</taxon>
    </lineage>
</organism>
<dbReference type="AlphaFoldDB" id="A0AAD8L7K7"/>
<sequence length="257" mass="29012">MIRTRILAFRSKPPTPSETLSTDCSSIRHSEPVKSRRYVPQSVCETAEIVERTSSISSAIIGLEQSHSLNRRNGCWINSYGTDQQWASHYMLSESKKGKENPIATSLSHEEAYKKRLADSLDMNRTRILVFRNKPQTPSETVSTDCSSICHSEMVKSRRYISQTSERTLDGSDLVDDYYLNLLNSGSTNVLAIALANTVYLWVATNGNTSELAIVDVDIGPLTSVKWASAYIREVCFILLFALKKFLVWFTCRCLHR</sequence>
<dbReference type="PANTHER" id="PTHR19918:SF8">
    <property type="entry name" value="FI02843P"/>
    <property type="match status" value="1"/>
</dbReference>
<keyword evidence="1" id="KW-0853">WD repeat</keyword>
<keyword evidence="7" id="KW-1185">Reference proteome</keyword>
<comment type="caution">
    <text evidence="6">The sequence shown here is derived from an EMBL/GenBank/DDBJ whole genome shotgun (WGS) entry which is preliminary data.</text>
</comment>
<gene>
    <name evidence="6" type="ORF">QVD17_00290</name>
</gene>
<dbReference type="GO" id="GO:0010997">
    <property type="term" value="F:anaphase-promoting complex binding"/>
    <property type="evidence" value="ECO:0007669"/>
    <property type="project" value="InterPro"/>
</dbReference>
<keyword evidence="3" id="KW-0677">Repeat</keyword>
<evidence type="ECO:0000256" key="5">
    <source>
        <dbReference type="ARBA" id="ARBA00023306"/>
    </source>
</evidence>
<dbReference type="Gene3D" id="2.130.10.10">
    <property type="entry name" value="YVTN repeat-like/Quinoprotein amine dehydrogenase"/>
    <property type="match status" value="1"/>
</dbReference>
<dbReference type="GO" id="GO:1905786">
    <property type="term" value="P:positive regulation of anaphase-promoting complex-dependent catabolic process"/>
    <property type="evidence" value="ECO:0007669"/>
    <property type="project" value="TreeGrafter"/>
</dbReference>
<evidence type="ECO:0000256" key="1">
    <source>
        <dbReference type="ARBA" id="ARBA00022574"/>
    </source>
</evidence>
<dbReference type="InterPro" id="IPR033010">
    <property type="entry name" value="Cdc20/Fizzy"/>
</dbReference>
<keyword evidence="4" id="KW-0498">Mitosis</keyword>
<evidence type="ECO:0000313" key="6">
    <source>
        <dbReference type="EMBL" id="KAK1434543.1"/>
    </source>
</evidence>
<evidence type="ECO:0000256" key="2">
    <source>
        <dbReference type="ARBA" id="ARBA00022618"/>
    </source>
</evidence>
<dbReference type="Proteomes" id="UP001229421">
    <property type="component" value="Unassembled WGS sequence"/>
</dbReference>
<dbReference type="GO" id="GO:1990757">
    <property type="term" value="F:ubiquitin ligase activator activity"/>
    <property type="evidence" value="ECO:0007669"/>
    <property type="project" value="TreeGrafter"/>
</dbReference>
<dbReference type="InterPro" id="IPR015943">
    <property type="entry name" value="WD40/YVTN_repeat-like_dom_sf"/>
</dbReference>
<dbReference type="GO" id="GO:0031145">
    <property type="term" value="P:anaphase-promoting complex-dependent catabolic process"/>
    <property type="evidence" value="ECO:0007669"/>
    <property type="project" value="TreeGrafter"/>
</dbReference>
<reference evidence="6" key="1">
    <citation type="journal article" date="2023" name="bioRxiv">
        <title>Improved chromosome-level genome assembly for marigold (Tagetes erecta).</title>
        <authorList>
            <person name="Jiang F."/>
            <person name="Yuan L."/>
            <person name="Wang S."/>
            <person name="Wang H."/>
            <person name="Xu D."/>
            <person name="Wang A."/>
            <person name="Fan W."/>
        </authorList>
    </citation>
    <scope>NUCLEOTIDE SEQUENCE</scope>
    <source>
        <strain evidence="6">WSJ</strain>
        <tissue evidence="6">Leaf</tissue>
    </source>
</reference>